<dbReference type="InterPro" id="IPR011992">
    <property type="entry name" value="EF-hand-dom_pair"/>
</dbReference>
<comment type="subcellular location">
    <subcellularLocation>
        <location evidence="1">Membrane</location>
        <topology evidence="1">Multi-pass membrane protein</topology>
    </subcellularLocation>
</comment>
<dbReference type="PANTHER" id="PTHR10037">
    <property type="entry name" value="VOLTAGE-GATED CATION CHANNEL CALCIUM AND SODIUM"/>
    <property type="match status" value="1"/>
</dbReference>
<protein>
    <recommendedName>
        <fullName evidence="7">EF-hand domain-containing protein</fullName>
    </recommendedName>
</protein>
<feature type="transmembrane region" description="Helical" evidence="6">
    <location>
        <begin position="163"/>
        <end position="186"/>
    </location>
</feature>
<accession>A0ABP0M4I1</accession>
<keyword evidence="9" id="KW-1185">Reference proteome</keyword>
<dbReference type="Proteomes" id="UP001642484">
    <property type="component" value="Unassembled WGS sequence"/>
</dbReference>
<feature type="domain" description="EF-hand" evidence="7">
    <location>
        <begin position="455"/>
        <end position="475"/>
    </location>
</feature>
<dbReference type="Gene3D" id="1.10.287.70">
    <property type="match status" value="1"/>
</dbReference>
<dbReference type="SUPFAM" id="SSF81324">
    <property type="entry name" value="Voltage-gated potassium channels"/>
    <property type="match status" value="1"/>
</dbReference>
<dbReference type="EMBL" id="CAXAMN010015669">
    <property type="protein sequence ID" value="CAK9046393.1"/>
    <property type="molecule type" value="Genomic_DNA"/>
</dbReference>
<proteinExistence type="predicted"/>
<feature type="domain" description="EF-hand" evidence="7">
    <location>
        <begin position="398"/>
        <end position="433"/>
    </location>
</feature>
<dbReference type="Pfam" id="PF13499">
    <property type="entry name" value="EF-hand_7"/>
    <property type="match status" value="1"/>
</dbReference>
<dbReference type="Pfam" id="PF00520">
    <property type="entry name" value="Ion_trans"/>
    <property type="match status" value="1"/>
</dbReference>
<evidence type="ECO:0000256" key="1">
    <source>
        <dbReference type="ARBA" id="ARBA00004141"/>
    </source>
</evidence>
<dbReference type="InterPro" id="IPR043203">
    <property type="entry name" value="VGCC_Ca_Na"/>
</dbReference>
<dbReference type="PROSITE" id="PS00018">
    <property type="entry name" value="EF_HAND_1"/>
    <property type="match status" value="1"/>
</dbReference>
<evidence type="ECO:0000313" key="8">
    <source>
        <dbReference type="EMBL" id="CAK9046393.1"/>
    </source>
</evidence>
<dbReference type="InterPro" id="IPR005821">
    <property type="entry name" value="Ion_trans_dom"/>
</dbReference>
<evidence type="ECO:0000256" key="5">
    <source>
        <dbReference type="ARBA" id="ARBA00023136"/>
    </source>
</evidence>
<dbReference type="SMART" id="SM00054">
    <property type="entry name" value="EFh"/>
    <property type="match status" value="2"/>
</dbReference>
<evidence type="ECO:0000313" key="9">
    <source>
        <dbReference type="Proteomes" id="UP001642484"/>
    </source>
</evidence>
<sequence length="516" mass="57854">MPTPGDSGMAKNVQLTPQFFLEVLDAKFAKQEALIRELLEHKPHSWHSNANQLCFEQPKEQVVEVSDFDSPDEESKLESHMDTSAHAVSKVTRAGRLGLQVMSEKLEPDPPMKAFVKGPLDGYMGIVVLVNLIFMILETQWTAANADSMLNVGPPPEWGIGETFFQVAEYVFFSTYAIDVLVRIIILRSEWYYDKREGIMFLNVFDACVVAVNAVELLLLPLLVLGSDPDQVNSIRVIKLFRIARTLRIVKTVQLFRQLRLLVGTCIASIGALFWSMILLMVMKVGFALIICQALQGVVMDPGTEESTRIEVNRLYGSFLKALYTMFEITHSGSWPAVVRPIVEQVDAWYAVLFLAYITLVVFAVIRIVTALFLKETLASAANDADMVMEDNRRSAVEANMKLQELFHAADDDGDGHLSPDEFVQALTLPSVQGFLQSMEVNIRDTGPLFEILDDGDGRITIAEFCKGLMQLKGQARALDIIVLQHELAKLFRECKEIHQDLRRTLTPLSSPKRTS</sequence>
<reference evidence="8 9" key="1">
    <citation type="submission" date="2024-02" db="EMBL/GenBank/DDBJ databases">
        <authorList>
            <person name="Chen Y."/>
            <person name="Shah S."/>
            <person name="Dougan E. K."/>
            <person name="Thang M."/>
            <person name="Chan C."/>
        </authorList>
    </citation>
    <scope>NUCLEOTIDE SEQUENCE [LARGE SCALE GENOMIC DNA]</scope>
</reference>
<evidence type="ECO:0000259" key="7">
    <source>
        <dbReference type="PROSITE" id="PS50222"/>
    </source>
</evidence>
<name>A0ABP0M4I1_9DINO</name>
<dbReference type="InterPro" id="IPR002048">
    <property type="entry name" value="EF_hand_dom"/>
</dbReference>
<evidence type="ECO:0000256" key="2">
    <source>
        <dbReference type="ARBA" id="ARBA00022692"/>
    </source>
</evidence>
<keyword evidence="4 6" id="KW-1133">Transmembrane helix</keyword>
<keyword evidence="5 6" id="KW-0472">Membrane</keyword>
<feature type="transmembrane region" description="Helical" evidence="6">
    <location>
        <begin position="198"/>
        <end position="224"/>
    </location>
</feature>
<dbReference type="InterPro" id="IPR018247">
    <property type="entry name" value="EF_Hand_1_Ca_BS"/>
</dbReference>
<dbReference type="CDD" id="cd00051">
    <property type="entry name" value="EFh"/>
    <property type="match status" value="1"/>
</dbReference>
<evidence type="ECO:0000256" key="3">
    <source>
        <dbReference type="ARBA" id="ARBA00022837"/>
    </source>
</evidence>
<evidence type="ECO:0000256" key="6">
    <source>
        <dbReference type="SAM" id="Phobius"/>
    </source>
</evidence>
<dbReference type="InterPro" id="IPR027359">
    <property type="entry name" value="Volt_channel_dom_sf"/>
</dbReference>
<keyword evidence="3" id="KW-0106">Calcium</keyword>
<evidence type="ECO:0000256" key="4">
    <source>
        <dbReference type="ARBA" id="ARBA00022989"/>
    </source>
</evidence>
<feature type="transmembrane region" description="Helical" evidence="6">
    <location>
        <begin position="261"/>
        <end position="282"/>
    </location>
</feature>
<gene>
    <name evidence="8" type="ORF">CCMP2556_LOCUS24110</name>
</gene>
<dbReference type="SUPFAM" id="SSF47473">
    <property type="entry name" value="EF-hand"/>
    <property type="match status" value="1"/>
</dbReference>
<dbReference type="Gene3D" id="1.20.120.350">
    <property type="entry name" value="Voltage-gated potassium channels. Chain C"/>
    <property type="match status" value="1"/>
</dbReference>
<dbReference type="PANTHER" id="PTHR10037:SF62">
    <property type="entry name" value="SODIUM CHANNEL PROTEIN 60E"/>
    <property type="match status" value="1"/>
</dbReference>
<organism evidence="8 9">
    <name type="scientific">Durusdinium trenchii</name>
    <dbReference type="NCBI Taxonomy" id="1381693"/>
    <lineage>
        <taxon>Eukaryota</taxon>
        <taxon>Sar</taxon>
        <taxon>Alveolata</taxon>
        <taxon>Dinophyceae</taxon>
        <taxon>Suessiales</taxon>
        <taxon>Symbiodiniaceae</taxon>
        <taxon>Durusdinium</taxon>
    </lineage>
</organism>
<feature type="transmembrane region" description="Helical" evidence="6">
    <location>
        <begin position="122"/>
        <end position="143"/>
    </location>
</feature>
<comment type="caution">
    <text evidence="8">The sequence shown here is derived from an EMBL/GenBank/DDBJ whole genome shotgun (WGS) entry which is preliminary data.</text>
</comment>
<dbReference type="Gene3D" id="1.10.238.10">
    <property type="entry name" value="EF-hand"/>
    <property type="match status" value="1"/>
</dbReference>
<dbReference type="PROSITE" id="PS50222">
    <property type="entry name" value="EF_HAND_2"/>
    <property type="match status" value="2"/>
</dbReference>
<feature type="transmembrane region" description="Helical" evidence="6">
    <location>
        <begin position="348"/>
        <end position="374"/>
    </location>
</feature>
<keyword evidence="2 6" id="KW-0812">Transmembrane</keyword>